<sequence>REEEAFEVVKKLHGKKDNEEFIKLEFAEMYVYRVEQIKSEKANYQTKAMLRRTLTGMAVQICCQFTVYAALGLSGPKVLLITGINGALGVI</sequence>
<gene>
    <name evidence="1" type="ORF">ACOLOM_LOCUS14132</name>
</gene>
<keyword evidence="2" id="KW-1185">Reference proteome</keyword>
<proteinExistence type="predicted"/>
<protein>
    <submittedName>
        <fullName evidence="1">15573_t:CDS:1</fullName>
    </submittedName>
</protein>
<organism evidence="1 2">
    <name type="scientific">Acaulospora colombiana</name>
    <dbReference type="NCBI Taxonomy" id="27376"/>
    <lineage>
        <taxon>Eukaryota</taxon>
        <taxon>Fungi</taxon>
        <taxon>Fungi incertae sedis</taxon>
        <taxon>Mucoromycota</taxon>
        <taxon>Glomeromycotina</taxon>
        <taxon>Glomeromycetes</taxon>
        <taxon>Diversisporales</taxon>
        <taxon>Acaulosporaceae</taxon>
        <taxon>Acaulospora</taxon>
    </lineage>
</organism>
<evidence type="ECO:0000313" key="1">
    <source>
        <dbReference type="EMBL" id="CAG8776811.1"/>
    </source>
</evidence>
<reference evidence="1" key="1">
    <citation type="submission" date="2021-06" db="EMBL/GenBank/DDBJ databases">
        <authorList>
            <person name="Kallberg Y."/>
            <person name="Tangrot J."/>
            <person name="Rosling A."/>
        </authorList>
    </citation>
    <scope>NUCLEOTIDE SEQUENCE</scope>
    <source>
        <strain evidence="1">CL356</strain>
    </source>
</reference>
<evidence type="ECO:0000313" key="2">
    <source>
        <dbReference type="Proteomes" id="UP000789525"/>
    </source>
</evidence>
<dbReference type="EMBL" id="CAJVPT010068638">
    <property type="protein sequence ID" value="CAG8776811.1"/>
    <property type="molecule type" value="Genomic_DNA"/>
</dbReference>
<feature type="non-terminal residue" evidence="1">
    <location>
        <position position="91"/>
    </location>
</feature>
<comment type="caution">
    <text evidence="1">The sequence shown here is derived from an EMBL/GenBank/DDBJ whole genome shotgun (WGS) entry which is preliminary data.</text>
</comment>
<accession>A0ACA9R574</accession>
<name>A0ACA9R574_9GLOM</name>
<dbReference type="Proteomes" id="UP000789525">
    <property type="component" value="Unassembled WGS sequence"/>
</dbReference>
<feature type="non-terminal residue" evidence="1">
    <location>
        <position position="1"/>
    </location>
</feature>